<gene>
    <name evidence="1" type="ORF">FHX64_002212</name>
</gene>
<protein>
    <submittedName>
        <fullName evidence="1">Uncharacterized protein</fullName>
    </submittedName>
</protein>
<keyword evidence="2" id="KW-1185">Reference proteome</keyword>
<dbReference type="AlphaFoldDB" id="A0A7W5H2X5"/>
<dbReference type="Proteomes" id="UP000544222">
    <property type="component" value="Unassembled WGS sequence"/>
</dbReference>
<reference evidence="1 2" key="1">
    <citation type="submission" date="2020-08" db="EMBL/GenBank/DDBJ databases">
        <title>Genomic Encyclopedia of Type Strains, Phase IV (KMG-IV): sequencing the most valuable type-strain genomes for metagenomic binning, comparative biology and taxonomic classification.</title>
        <authorList>
            <person name="Goeker M."/>
        </authorList>
    </citation>
    <scope>NUCLEOTIDE SEQUENCE [LARGE SCALE GENOMIC DNA]</scope>
    <source>
        <strain evidence="1 2">DSM 27471</strain>
    </source>
</reference>
<proteinExistence type="predicted"/>
<evidence type="ECO:0000313" key="2">
    <source>
        <dbReference type="Proteomes" id="UP000544222"/>
    </source>
</evidence>
<sequence>MRITFVDNSIIFLGIPQNSYIVYDHVRKMRSNVICDIFIP</sequence>
<accession>A0A7W5H2X5</accession>
<evidence type="ECO:0000313" key="1">
    <source>
        <dbReference type="EMBL" id="MBB3188014.1"/>
    </source>
</evidence>
<dbReference type="EMBL" id="JACHYB010000002">
    <property type="protein sequence ID" value="MBB3188014.1"/>
    <property type="molecule type" value="Genomic_DNA"/>
</dbReference>
<name>A0A7W5H2X5_9PORP</name>
<comment type="caution">
    <text evidence="1">The sequence shown here is derived from an EMBL/GenBank/DDBJ whole genome shotgun (WGS) entry which is preliminary data.</text>
</comment>
<organism evidence="1 2">
    <name type="scientific">Microbacter margulisiae</name>
    <dbReference type="NCBI Taxonomy" id="1350067"/>
    <lineage>
        <taxon>Bacteria</taxon>
        <taxon>Pseudomonadati</taxon>
        <taxon>Bacteroidota</taxon>
        <taxon>Bacteroidia</taxon>
        <taxon>Bacteroidales</taxon>
        <taxon>Porphyromonadaceae</taxon>
        <taxon>Microbacter</taxon>
    </lineage>
</organism>